<dbReference type="EMBL" id="JACCBE010000001">
    <property type="protein sequence ID" value="NYD56291.1"/>
    <property type="molecule type" value="Genomic_DNA"/>
</dbReference>
<name>A0A7Y9EYY9_9ACTN</name>
<dbReference type="Proteomes" id="UP000516957">
    <property type="component" value="Unassembled WGS sequence"/>
</dbReference>
<gene>
    <name evidence="3" type="ORF">BKA08_000529</name>
</gene>
<evidence type="ECO:0000313" key="3">
    <source>
        <dbReference type="EMBL" id="NYD56291.1"/>
    </source>
</evidence>
<feature type="domain" description="YrhK" evidence="2">
    <location>
        <begin position="17"/>
        <end position="71"/>
    </location>
</feature>
<organism evidence="3 4">
    <name type="scientific">Nocardioides marinisabuli</name>
    <dbReference type="NCBI Taxonomy" id="419476"/>
    <lineage>
        <taxon>Bacteria</taxon>
        <taxon>Bacillati</taxon>
        <taxon>Actinomycetota</taxon>
        <taxon>Actinomycetes</taxon>
        <taxon>Propionibacteriales</taxon>
        <taxon>Nocardioidaceae</taxon>
        <taxon>Nocardioides</taxon>
    </lineage>
</organism>
<keyword evidence="4" id="KW-1185">Reference proteome</keyword>
<comment type="caution">
    <text evidence="3">The sequence shown here is derived from an EMBL/GenBank/DDBJ whole genome shotgun (WGS) entry which is preliminary data.</text>
</comment>
<keyword evidence="1" id="KW-0472">Membrane</keyword>
<accession>A0A7Y9EYY9</accession>
<evidence type="ECO:0000256" key="1">
    <source>
        <dbReference type="SAM" id="Phobius"/>
    </source>
</evidence>
<dbReference type="InterPro" id="IPR025424">
    <property type="entry name" value="YrhK_domain"/>
</dbReference>
<feature type="transmembrane region" description="Helical" evidence="1">
    <location>
        <begin position="47"/>
        <end position="66"/>
    </location>
</feature>
<protein>
    <recommendedName>
        <fullName evidence="2">YrhK domain-containing protein</fullName>
    </recommendedName>
</protein>
<feature type="transmembrane region" description="Helical" evidence="1">
    <location>
        <begin position="20"/>
        <end position="41"/>
    </location>
</feature>
<dbReference type="RefSeq" id="WP_179614218.1">
    <property type="nucleotide sequence ID" value="NZ_CP059163.1"/>
</dbReference>
<dbReference type="Pfam" id="PF14145">
    <property type="entry name" value="YrhK"/>
    <property type="match status" value="1"/>
</dbReference>
<keyword evidence="1" id="KW-0812">Transmembrane</keyword>
<keyword evidence="1" id="KW-1133">Transmembrane helix</keyword>
<evidence type="ECO:0000313" key="4">
    <source>
        <dbReference type="Proteomes" id="UP000516957"/>
    </source>
</evidence>
<sequence length="91" mass="10138">MALHVPGTSEEVVLRDRYEVASIANDLLIALWFLIGSILFFQESTAYAGTWLFVVGSAQLGIRPAIRLARRVHLRRRGGQGGQRHESGDDF</sequence>
<dbReference type="AlphaFoldDB" id="A0A7Y9EYY9"/>
<reference evidence="3 4" key="1">
    <citation type="submission" date="2020-07" db="EMBL/GenBank/DDBJ databases">
        <title>Sequencing the genomes of 1000 actinobacteria strains.</title>
        <authorList>
            <person name="Klenk H.-P."/>
        </authorList>
    </citation>
    <scope>NUCLEOTIDE SEQUENCE [LARGE SCALE GENOMIC DNA]</scope>
    <source>
        <strain evidence="3 4">DSM 18965</strain>
    </source>
</reference>
<proteinExistence type="predicted"/>
<evidence type="ECO:0000259" key="2">
    <source>
        <dbReference type="Pfam" id="PF14145"/>
    </source>
</evidence>